<dbReference type="PANTHER" id="PTHR30154:SF34">
    <property type="entry name" value="TRANSCRIPTIONAL REGULATOR AZLB"/>
    <property type="match status" value="1"/>
</dbReference>
<dbReference type="InterPro" id="IPR000485">
    <property type="entry name" value="AsnC-type_HTH_dom"/>
</dbReference>
<dbReference type="InterPro" id="IPR019887">
    <property type="entry name" value="Tscrpt_reg_AsnC/Lrp_C"/>
</dbReference>
<dbReference type="InterPro" id="IPR011008">
    <property type="entry name" value="Dimeric_a/b-barrel"/>
</dbReference>
<dbReference type="GO" id="GO:0043565">
    <property type="term" value="F:sequence-specific DNA binding"/>
    <property type="evidence" value="ECO:0007669"/>
    <property type="project" value="InterPro"/>
</dbReference>
<keyword evidence="1" id="KW-0805">Transcription regulation</keyword>
<dbReference type="GO" id="GO:0043200">
    <property type="term" value="P:response to amino acid"/>
    <property type="evidence" value="ECO:0007669"/>
    <property type="project" value="TreeGrafter"/>
</dbReference>
<dbReference type="CDD" id="cd00090">
    <property type="entry name" value="HTH_ARSR"/>
    <property type="match status" value="1"/>
</dbReference>
<feature type="domain" description="HTH asnC-type" evidence="4">
    <location>
        <begin position="13"/>
        <end position="74"/>
    </location>
</feature>
<sequence length="163" mass="18096">MLNRSNHGTGLRMDELDRKLLRILQDDASIQNQDLAARVGLSPSPCLRRVKALEAAGVIKRYVALVDGPAVGTGFIAFVEVRLEKQVEAYSSRFESVVLTRPEVIDCAFVTGEFDYLLKIAVADLDEFHRFLTQVLARIEGVANTRSIIPVKRIKETTAIKIG</sequence>
<dbReference type="Pfam" id="PF13412">
    <property type="entry name" value="HTH_24"/>
    <property type="match status" value="1"/>
</dbReference>
<dbReference type="HOGENOM" id="CLU_091233_0_3_5"/>
<gene>
    <name evidence="5" type="ordered locus">RPC_1192</name>
</gene>
<dbReference type="GO" id="GO:0006355">
    <property type="term" value="P:regulation of DNA-templated transcription"/>
    <property type="evidence" value="ECO:0007669"/>
    <property type="project" value="UniProtKB-ARBA"/>
</dbReference>
<protein>
    <submittedName>
        <fullName evidence="5">Transcriptional regulator, AsnC family</fullName>
    </submittedName>
</protein>
<organism evidence="5">
    <name type="scientific">Rhodopseudomonas palustris (strain BisB18)</name>
    <dbReference type="NCBI Taxonomy" id="316056"/>
    <lineage>
        <taxon>Bacteria</taxon>
        <taxon>Pseudomonadati</taxon>
        <taxon>Pseudomonadota</taxon>
        <taxon>Alphaproteobacteria</taxon>
        <taxon>Hyphomicrobiales</taxon>
        <taxon>Nitrobacteraceae</taxon>
        <taxon>Rhodopseudomonas</taxon>
    </lineage>
</organism>
<keyword evidence="3" id="KW-0804">Transcription</keyword>
<dbReference type="SMART" id="SM00344">
    <property type="entry name" value="HTH_ASNC"/>
    <property type="match status" value="1"/>
</dbReference>
<dbReference type="InterPro" id="IPR011991">
    <property type="entry name" value="ArsR-like_HTH"/>
</dbReference>
<reference evidence="5" key="1">
    <citation type="submission" date="2006-03" db="EMBL/GenBank/DDBJ databases">
        <title>Complete sequence of Rhodopseudomonas palustris BisB18.</title>
        <authorList>
            <consortium name="US DOE Joint Genome Institute"/>
            <person name="Copeland A."/>
            <person name="Lucas S."/>
            <person name="Lapidus A."/>
            <person name="Barry K."/>
            <person name="Detter J.C."/>
            <person name="Glavina del Rio T."/>
            <person name="Hammon N."/>
            <person name="Israni S."/>
            <person name="Dalin E."/>
            <person name="Tice H."/>
            <person name="Pitluck S."/>
            <person name="Chain P."/>
            <person name="Malfatti S."/>
            <person name="Shin M."/>
            <person name="Vergez L."/>
            <person name="Schmutz J."/>
            <person name="Larimer F."/>
            <person name="Land M."/>
            <person name="Hauser L."/>
            <person name="Pelletier D.A."/>
            <person name="Kyrpides N."/>
            <person name="Anderson I."/>
            <person name="Oda Y."/>
            <person name="Harwood C.S."/>
            <person name="Richardson P."/>
        </authorList>
    </citation>
    <scope>NUCLEOTIDE SEQUENCE [LARGE SCALE GENOMIC DNA]</scope>
    <source>
        <strain evidence="5">BisB18</strain>
    </source>
</reference>
<name>Q21A31_RHOPB</name>
<evidence type="ECO:0000256" key="2">
    <source>
        <dbReference type="ARBA" id="ARBA00023125"/>
    </source>
</evidence>
<evidence type="ECO:0000256" key="1">
    <source>
        <dbReference type="ARBA" id="ARBA00023015"/>
    </source>
</evidence>
<dbReference type="AlphaFoldDB" id="Q21A31"/>
<dbReference type="PROSITE" id="PS50956">
    <property type="entry name" value="HTH_ASNC_2"/>
    <property type="match status" value="1"/>
</dbReference>
<dbReference type="GO" id="GO:0005829">
    <property type="term" value="C:cytosol"/>
    <property type="evidence" value="ECO:0007669"/>
    <property type="project" value="TreeGrafter"/>
</dbReference>
<proteinExistence type="predicted"/>
<dbReference type="Pfam" id="PF01037">
    <property type="entry name" value="AsnC_trans_reg"/>
    <property type="match status" value="1"/>
</dbReference>
<dbReference type="eggNOG" id="COG1522">
    <property type="taxonomic scope" value="Bacteria"/>
</dbReference>
<dbReference type="InterPro" id="IPR036388">
    <property type="entry name" value="WH-like_DNA-bd_sf"/>
</dbReference>
<evidence type="ECO:0000259" key="4">
    <source>
        <dbReference type="PROSITE" id="PS50956"/>
    </source>
</evidence>
<dbReference type="Gene3D" id="3.30.70.920">
    <property type="match status" value="1"/>
</dbReference>
<dbReference type="PANTHER" id="PTHR30154">
    <property type="entry name" value="LEUCINE-RESPONSIVE REGULATORY PROTEIN"/>
    <property type="match status" value="1"/>
</dbReference>
<accession>Q21A31</accession>
<dbReference type="STRING" id="316056.RPC_1192"/>
<dbReference type="InterPro" id="IPR036390">
    <property type="entry name" value="WH_DNA-bd_sf"/>
</dbReference>
<dbReference type="SUPFAM" id="SSF54909">
    <property type="entry name" value="Dimeric alpha+beta barrel"/>
    <property type="match status" value="1"/>
</dbReference>
<evidence type="ECO:0000256" key="3">
    <source>
        <dbReference type="ARBA" id="ARBA00023163"/>
    </source>
</evidence>
<dbReference type="SUPFAM" id="SSF46785">
    <property type="entry name" value="Winged helix' DNA-binding domain"/>
    <property type="match status" value="1"/>
</dbReference>
<dbReference type="EMBL" id="CP000301">
    <property type="protein sequence ID" value="ABD86755.1"/>
    <property type="molecule type" value="Genomic_DNA"/>
</dbReference>
<dbReference type="KEGG" id="rpc:RPC_1192"/>
<dbReference type="InterPro" id="IPR019888">
    <property type="entry name" value="Tscrpt_reg_AsnC-like"/>
</dbReference>
<dbReference type="PRINTS" id="PR00033">
    <property type="entry name" value="HTHASNC"/>
</dbReference>
<evidence type="ECO:0000313" key="5">
    <source>
        <dbReference type="EMBL" id="ABD86755.1"/>
    </source>
</evidence>
<keyword evidence="2" id="KW-0238">DNA-binding</keyword>
<dbReference type="Gene3D" id="1.10.10.10">
    <property type="entry name" value="Winged helix-like DNA-binding domain superfamily/Winged helix DNA-binding domain"/>
    <property type="match status" value="1"/>
</dbReference>